<feature type="domain" description="DUF6604" evidence="1">
    <location>
        <begin position="12"/>
        <end position="262"/>
    </location>
</feature>
<dbReference type="STRING" id="1047168.A0A0F4GBC8"/>
<accession>A0A0F4GBC8</accession>
<dbReference type="EMBL" id="LAFY01004123">
    <property type="protein sequence ID" value="KJX94696.1"/>
    <property type="molecule type" value="Genomic_DNA"/>
</dbReference>
<comment type="caution">
    <text evidence="2">The sequence shown here is derived from an EMBL/GenBank/DDBJ whole genome shotgun (WGS) entry which is preliminary data.</text>
</comment>
<sequence>MPEELPLTERYKRYKRGTEKITSWLSATASKYCDISQLVSALGSKTARKTAAQGGTVEILAAELVSLSVAIIERTPPVAIPAKILTALTKTIEGRQAVADIYKRRAEKTDGEGTGKDSGHQHFIGILIEVKRNLDKAACTFQSRAEQHESATHNHNDSNIVEDNIAAFEPELDGTRVLEDDTSNDSLPSRRSSLSKTTFVLKKQDHEDVLACLCFLDELREVRLSVNKTWQRYRDGEVTFMLASMAIHAAVCLMKCAEEEFVAVNPKLDAWQRVVELLQIGIYSDEHQPIEYLANDHLDGPLSQFQDLDIANLLAYTGSEAIALFTNRIDWYDKNQTNLLKGIPRTGPSKKKHMFQRTLSQHPFVKILLDNLFTGNIAEIPDSGRRNEFFAAIYEYCQTSVLPTWLVVACQMHIDIADILGPQLNDGLAIFEQALRGIEAQKIIMAVLRQQHPGGYPELDDEIAAFFGSSAALAKEARETMKLDTSIARRGDVLSPHYREQNTVLIRMTGNFFTKTYGCSIPTETGCAAFTAKLDAFYKALHFPQSEMALHTMAFLYQAARSFDLLSPWPDMEFLIDIQSHSTPLAPKSNGRPGALFEAYQTSLGLPGIRTIRRVRGQFEKLRLPKVGMIEPRTKIAEHFGYSRIRYANKNPLPLNKQLQIFLHDLTTQRLETFSAGLQTSNSGSIEKQTFRPAELLSTFTEQLQSEEPIIHFDYLRFYADCATLLSKIAHDVLDPRFSRCDVKTSPAMLVGYDLMSGVARLWESPEKAAESRLADAAKVMLPHIRSRGDCYTKAAQAESSSHLLFKTKPLPSKVGCLTEEQIKTVERVKMAGSSISTSGGVAVVYHTRLTGQDLNLPAERRLAGLKLPAFMYEGEEPLPSW</sequence>
<dbReference type="PANTHER" id="PTHR38795:SF1">
    <property type="entry name" value="DUF6604 DOMAIN-CONTAINING PROTEIN"/>
    <property type="match status" value="1"/>
</dbReference>
<dbReference type="Proteomes" id="UP000033647">
    <property type="component" value="Unassembled WGS sequence"/>
</dbReference>
<dbReference type="AlphaFoldDB" id="A0A0F4GBC8"/>
<name>A0A0F4GBC8_9PEZI</name>
<evidence type="ECO:0000313" key="2">
    <source>
        <dbReference type="EMBL" id="KJX94696.1"/>
    </source>
</evidence>
<evidence type="ECO:0000313" key="3">
    <source>
        <dbReference type="Proteomes" id="UP000033647"/>
    </source>
</evidence>
<dbReference type="Pfam" id="PF20253">
    <property type="entry name" value="DUF6604"/>
    <property type="match status" value="1"/>
</dbReference>
<gene>
    <name evidence="2" type="ORF">TI39_contig4164g00011</name>
</gene>
<organism evidence="2 3">
    <name type="scientific">Zymoseptoria brevis</name>
    <dbReference type="NCBI Taxonomy" id="1047168"/>
    <lineage>
        <taxon>Eukaryota</taxon>
        <taxon>Fungi</taxon>
        <taxon>Dikarya</taxon>
        <taxon>Ascomycota</taxon>
        <taxon>Pezizomycotina</taxon>
        <taxon>Dothideomycetes</taxon>
        <taxon>Dothideomycetidae</taxon>
        <taxon>Mycosphaerellales</taxon>
        <taxon>Mycosphaerellaceae</taxon>
        <taxon>Zymoseptoria</taxon>
    </lineage>
</organism>
<dbReference type="InterPro" id="IPR046539">
    <property type="entry name" value="DUF6604"/>
</dbReference>
<dbReference type="OrthoDB" id="3650889at2759"/>
<evidence type="ECO:0000259" key="1">
    <source>
        <dbReference type="Pfam" id="PF20253"/>
    </source>
</evidence>
<reference evidence="2 3" key="1">
    <citation type="submission" date="2015-03" db="EMBL/GenBank/DDBJ databases">
        <title>RNA-seq based gene annotation and comparative genomics of four Zymoseptoria species reveal species-specific pathogenicity related genes and transposable element activity.</title>
        <authorList>
            <person name="Grandaubert J."/>
            <person name="Bhattacharyya A."/>
            <person name="Stukenbrock E.H."/>
        </authorList>
    </citation>
    <scope>NUCLEOTIDE SEQUENCE [LARGE SCALE GENOMIC DNA]</scope>
    <source>
        <strain evidence="2 3">Zb18110</strain>
    </source>
</reference>
<keyword evidence="3" id="KW-1185">Reference proteome</keyword>
<proteinExistence type="predicted"/>
<protein>
    <recommendedName>
        <fullName evidence="1">DUF6604 domain-containing protein</fullName>
    </recommendedName>
</protein>
<dbReference type="PANTHER" id="PTHR38795">
    <property type="entry name" value="DUF6604 DOMAIN-CONTAINING PROTEIN"/>
    <property type="match status" value="1"/>
</dbReference>